<evidence type="ECO:0000256" key="9">
    <source>
        <dbReference type="ARBA" id="ARBA00023235"/>
    </source>
</evidence>
<dbReference type="PANTHER" id="PTHR22854">
    <property type="entry name" value="TRYPTOPHAN BIOSYNTHESIS PROTEIN"/>
    <property type="match status" value="1"/>
</dbReference>
<comment type="similarity">
    <text evidence="13">Belongs to the TrpF family.</text>
</comment>
<comment type="pathway">
    <text evidence="4 12">Amino-acid biosynthesis; L-tryptophan biosynthesis; L-tryptophan from chorismate: step 4/5.</text>
</comment>
<comment type="pathway">
    <text evidence="3 13">Amino-acid biosynthesis; L-tryptophan biosynthesis; L-tryptophan from chorismate: step 3/5.</text>
</comment>
<gene>
    <name evidence="13" type="primary">trpF</name>
    <name evidence="12" type="synonym">trpC</name>
    <name evidence="16" type="ORF">DF286_09810</name>
</gene>
<evidence type="ECO:0000256" key="1">
    <source>
        <dbReference type="ARBA" id="ARBA00001164"/>
    </source>
</evidence>
<comment type="similarity">
    <text evidence="12">Belongs to the TrpC family.</text>
</comment>
<dbReference type="Pfam" id="PF00218">
    <property type="entry name" value="IGPS"/>
    <property type="match status" value="1"/>
</dbReference>
<reference evidence="16 17" key="1">
    <citation type="submission" date="2018-05" db="EMBL/GenBank/DDBJ databases">
        <title>Genome of Sphingosinicella humi QZX222.</title>
        <authorList>
            <person name="Qiao Z."/>
            <person name="Wang G."/>
        </authorList>
    </citation>
    <scope>NUCLEOTIDE SEQUENCE [LARGE SCALE GENOMIC DNA]</scope>
    <source>
        <strain evidence="16 17">QZX222</strain>
    </source>
</reference>
<evidence type="ECO:0000256" key="3">
    <source>
        <dbReference type="ARBA" id="ARBA00004664"/>
    </source>
</evidence>
<evidence type="ECO:0000256" key="5">
    <source>
        <dbReference type="ARBA" id="ARBA00022605"/>
    </source>
</evidence>
<dbReference type="CDD" id="cd00405">
    <property type="entry name" value="PRAI"/>
    <property type="match status" value="1"/>
</dbReference>
<keyword evidence="10 12" id="KW-0456">Lyase</keyword>
<evidence type="ECO:0000256" key="11">
    <source>
        <dbReference type="ARBA" id="ARBA00023268"/>
    </source>
</evidence>
<accession>A0A2U2J485</accession>
<dbReference type="InterPro" id="IPR013785">
    <property type="entry name" value="Aldolase_TIM"/>
</dbReference>
<comment type="caution">
    <text evidence="16">The sequence shown here is derived from an EMBL/GenBank/DDBJ whole genome shotgun (WGS) entry which is preliminary data.</text>
</comment>
<dbReference type="SUPFAM" id="SSF51366">
    <property type="entry name" value="Ribulose-phoshate binding barrel"/>
    <property type="match status" value="2"/>
</dbReference>
<keyword evidence="5 12" id="KW-0028">Amino-acid biosynthesis</keyword>
<evidence type="ECO:0000256" key="4">
    <source>
        <dbReference type="ARBA" id="ARBA00004696"/>
    </source>
</evidence>
<keyword evidence="9 13" id="KW-0413">Isomerase</keyword>
<keyword evidence="6 12" id="KW-0210">Decarboxylase</keyword>
<evidence type="ECO:0000259" key="14">
    <source>
        <dbReference type="Pfam" id="PF00218"/>
    </source>
</evidence>
<proteinExistence type="inferred from homology"/>
<evidence type="ECO:0000256" key="13">
    <source>
        <dbReference type="HAMAP-Rule" id="MF_00135"/>
    </source>
</evidence>
<evidence type="ECO:0000256" key="8">
    <source>
        <dbReference type="ARBA" id="ARBA00023141"/>
    </source>
</evidence>
<dbReference type="EC" id="5.3.1.24" evidence="13"/>
<evidence type="ECO:0000256" key="12">
    <source>
        <dbReference type="HAMAP-Rule" id="MF_00134"/>
    </source>
</evidence>
<evidence type="ECO:0000256" key="6">
    <source>
        <dbReference type="ARBA" id="ARBA00022793"/>
    </source>
</evidence>
<dbReference type="EC" id="4.1.1.48" evidence="12"/>
<feature type="domain" description="N-(5'phosphoribosyl) anthranilate isomerase (PRAI)" evidence="15">
    <location>
        <begin position="257"/>
        <end position="455"/>
    </location>
</feature>
<dbReference type="Pfam" id="PF00697">
    <property type="entry name" value="PRAI"/>
    <property type="match status" value="1"/>
</dbReference>
<dbReference type="CDD" id="cd00331">
    <property type="entry name" value="IGPS"/>
    <property type="match status" value="1"/>
</dbReference>
<comment type="catalytic activity">
    <reaction evidence="1 13">
        <text>N-(5-phospho-beta-D-ribosyl)anthranilate = 1-(2-carboxyphenylamino)-1-deoxy-D-ribulose 5-phosphate</text>
        <dbReference type="Rhea" id="RHEA:21540"/>
        <dbReference type="ChEBI" id="CHEBI:18277"/>
        <dbReference type="ChEBI" id="CHEBI:58613"/>
        <dbReference type="EC" id="5.3.1.24"/>
    </reaction>
</comment>
<evidence type="ECO:0000256" key="7">
    <source>
        <dbReference type="ARBA" id="ARBA00022822"/>
    </source>
</evidence>
<organism evidence="16 17">
    <name type="scientific">Allosphingosinicella humi</name>
    <dbReference type="NCBI Taxonomy" id="2068657"/>
    <lineage>
        <taxon>Bacteria</taxon>
        <taxon>Pseudomonadati</taxon>
        <taxon>Pseudomonadota</taxon>
        <taxon>Alphaproteobacteria</taxon>
        <taxon>Sphingomonadales</taxon>
        <taxon>Sphingomonadaceae</taxon>
        <taxon>Allosphingosinicella</taxon>
    </lineage>
</organism>
<keyword evidence="7 12" id="KW-0822">Tryptophan biosynthesis</keyword>
<evidence type="ECO:0000313" key="16">
    <source>
        <dbReference type="EMBL" id="PWG03124.1"/>
    </source>
</evidence>
<dbReference type="InterPro" id="IPR001240">
    <property type="entry name" value="PRAI_dom"/>
</dbReference>
<dbReference type="PANTHER" id="PTHR22854:SF2">
    <property type="entry name" value="INDOLE-3-GLYCEROL-PHOSPHATE SYNTHASE"/>
    <property type="match status" value="1"/>
</dbReference>
<dbReference type="FunFam" id="3.20.20.70:FF:000024">
    <property type="entry name" value="Indole-3-glycerol phosphate synthase"/>
    <property type="match status" value="1"/>
</dbReference>
<dbReference type="GO" id="GO:0000162">
    <property type="term" value="P:L-tryptophan biosynthetic process"/>
    <property type="evidence" value="ECO:0007669"/>
    <property type="project" value="UniProtKB-UniRule"/>
</dbReference>
<dbReference type="OrthoDB" id="9804217at2"/>
<keyword evidence="8 12" id="KW-0057">Aromatic amino acid biosynthesis</keyword>
<dbReference type="NCBIfam" id="NF006945">
    <property type="entry name" value="PRK09427.1"/>
    <property type="match status" value="1"/>
</dbReference>
<evidence type="ECO:0000313" key="17">
    <source>
        <dbReference type="Proteomes" id="UP000245916"/>
    </source>
</evidence>
<dbReference type="HAMAP" id="MF_00135">
    <property type="entry name" value="PRAI"/>
    <property type="match status" value="1"/>
</dbReference>
<keyword evidence="17" id="KW-1185">Reference proteome</keyword>
<dbReference type="GO" id="GO:0004640">
    <property type="term" value="F:phosphoribosylanthranilate isomerase activity"/>
    <property type="evidence" value="ECO:0007669"/>
    <property type="project" value="UniProtKB-UniRule"/>
</dbReference>
<dbReference type="RefSeq" id="WP_109271262.1">
    <property type="nucleotide sequence ID" value="NZ_QFFF01000001.1"/>
</dbReference>
<keyword evidence="11" id="KW-0511">Multifunctional enzyme</keyword>
<evidence type="ECO:0000256" key="10">
    <source>
        <dbReference type="ARBA" id="ARBA00023239"/>
    </source>
</evidence>
<name>A0A2U2J485_9SPHN</name>
<sequence length="467" mass="49767">MVDVLGEIVARKRIDVTERLRDIGLDALRGQARPTRRSLRTALARAGGRFIMEVKRGSPSQGLLRAGVDPAAQARAYGGAADAISVLTDGPYFGGSFADLRAVRQVFDGPILAKDFVVDPRQVPEARMHGADAVLVMLSVLSDAQAACVMDEARRLGMDALVEAHDEAEMRRAVRIGAPIIGINNRDLRTLSVDLRVTERLAGLVPADRLVVAESGIQGRSDVERLSRHADAFLVGSSLMRAGDPRGAARALAFGRVKVCGLTDPHDVETAAECGAAYAGLIMVPHTPRAVTPAQAGKIAETAAGQDLPLVGVFRDEAVPKVVDLARELRLHAVQLHGMESADYISDLKLRLPERCEIWAAGAVGARVPAARPGADRTLFDTLVGGRSGGTGRTFDWQRIRRRPDLDRAILAGGLNPSNARRASRVGAFALDVGSGVEMAPGRKDAGKLHAFFQALRPAKRGEALPC</sequence>
<comment type="catalytic activity">
    <reaction evidence="2 12">
        <text>1-(2-carboxyphenylamino)-1-deoxy-D-ribulose 5-phosphate + H(+) = (1S,2R)-1-C-(indol-3-yl)glycerol 3-phosphate + CO2 + H2O</text>
        <dbReference type="Rhea" id="RHEA:23476"/>
        <dbReference type="ChEBI" id="CHEBI:15377"/>
        <dbReference type="ChEBI" id="CHEBI:15378"/>
        <dbReference type="ChEBI" id="CHEBI:16526"/>
        <dbReference type="ChEBI" id="CHEBI:58613"/>
        <dbReference type="ChEBI" id="CHEBI:58866"/>
        <dbReference type="EC" id="4.1.1.48"/>
    </reaction>
</comment>
<dbReference type="EMBL" id="QFFF01000001">
    <property type="protein sequence ID" value="PWG03124.1"/>
    <property type="molecule type" value="Genomic_DNA"/>
</dbReference>
<dbReference type="Proteomes" id="UP000245916">
    <property type="component" value="Unassembled WGS sequence"/>
</dbReference>
<evidence type="ECO:0000259" key="15">
    <source>
        <dbReference type="Pfam" id="PF00697"/>
    </source>
</evidence>
<dbReference type="Gene3D" id="3.20.20.70">
    <property type="entry name" value="Aldolase class I"/>
    <property type="match status" value="2"/>
</dbReference>
<protein>
    <recommendedName>
        <fullName evidence="12 13">Multifunctional fusion protein</fullName>
    </recommendedName>
    <domain>
        <recommendedName>
            <fullName evidence="12">Indole-3-glycerol phosphate synthase</fullName>
            <shortName evidence="12">IGPS</shortName>
            <ecNumber evidence="12">4.1.1.48</ecNumber>
        </recommendedName>
    </domain>
    <domain>
        <recommendedName>
            <fullName evidence="13">N-(5'-phosphoribosyl)anthranilate isomerase</fullName>
            <shortName evidence="13">PRAI</shortName>
            <ecNumber evidence="13">5.3.1.24</ecNumber>
        </recommendedName>
    </domain>
</protein>
<dbReference type="GO" id="GO:0004425">
    <property type="term" value="F:indole-3-glycerol-phosphate synthase activity"/>
    <property type="evidence" value="ECO:0007669"/>
    <property type="project" value="UniProtKB-UniRule"/>
</dbReference>
<dbReference type="HAMAP" id="MF_00134_B">
    <property type="entry name" value="IGPS_B"/>
    <property type="match status" value="1"/>
</dbReference>
<dbReference type="UniPathway" id="UPA00035">
    <property type="reaction ID" value="UER00042"/>
</dbReference>
<dbReference type="AlphaFoldDB" id="A0A2U2J485"/>
<dbReference type="InterPro" id="IPR013798">
    <property type="entry name" value="Indole-3-glycerol_P_synth_dom"/>
</dbReference>
<evidence type="ECO:0000256" key="2">
    <source>
        <dbReference type="ARBA" id="ARBA00001633"/>
    </source>
</evidence>
<dbReference type="InterPro" id="IPR045186">
    <property type="entry name" value="Indole-3-glycerol_P_synth"/>
</dbReference>
<dbReference type="InterPro" id="IPR011060">
    <property type="entry name" value="RibuloseP-bd_barrel"/>
</dbReference>
<feature type="domain" description="Indole-3-glycerol phosphate synthase" evidence="14">
    <location>
        <begin position="6"/>
        <end position="252"/>
    </location>
</feature>